<evidence type="ECO:0000256" key="6">
    <source>
        <dbReference type="ARBA" id="ARBA00022989"/>
    </source>
</evidence>
<keyword evidence="10" id="KW-1185">Reference proteome</keyword>
<dbReference type="Gene3D" id="1.20.1740.10">
    <property type="entry name" value="Amino acid/polyamine transporter I"/>
    <property type="match status" value="1"/>
</dbReference>
<feature type="transmembrane region" description="Helical" evidence="8">
    <location>
        <begin position="216"/>
        <end position="238"/>
    </location>
</feature>
<evidence type="ECO:0000256" key="1">
    <source>
        <dbReference type="ARBA" id="ARBA00004141"/>
    </source>
</evidence>
<dbReference type="RefSeq" id="WP_270881159.1">
    <property type="nucleotide sequence ID" value="NZ_JAQFVF010000045.1"/>
</dbReference>
<feature type="transmembrane region" description="Helical" evidence="8">
    <location>
        <begin position="181"/>
        <end position="204"/>
    </location>
</feature>
<comment type="subcellular location">
    <subcellularLocation>
        <location evidence="1">Membrane</location>
        <topology evidence="1">Multi-pass membrane protein</topology>
    </subcellularLocation>
</comment>
<dbReference type="InterPro" id="IPR004761">
    <property type="entry name" value="Spore_GerAB"/>
</dbReference>
<feature type="transmembrane region" description="Helical" evidence="8">
    <location>
        <begin position="266"/>
        <end position="287"/>
    </location>
</feature>
<evidence type="ECO:0000256" key="2">
    <source>
        <dbReference type="ARBA" id="ARBA00007998"/>
    </source>
</evidence>
<feature type="transmembrane region" description="Helical" evidence="8">
    <location>
        <begin position="84"/>
        <end position="106"/>
    </location>
</feature>
<dbReference type="Proteomes" id="UP001596044">
    <property type="component" value="Unassembled WGS sequence"/>
</dbReference>
<keyword evidence="6 8" id="KW-1133">Transmembrane helix</keyword>
<feature type="transmembrane region" description="Helical" evidence="8">
    <location>
        <begin position="329"/>
        <end position="351"/>
    </location>
</feature>
<comment type="caution">
    <text evidence="9">The sequence shown here is derived from an EMBL/GenBank/DDBJ whole genome shotgun (WGS) entry which is preliminary data.</text>
</comment>
<dbReference type="PANTHER" id="PTHR34975:SF2">
    <property type="entry name" value="SPORE GERMINATION PROTEIN A2"/>
    <property type="match status" value="1"/>
</dbReference>
<gene>
    <name evidence="9" type="ORF">ACFPOG_25595</name>
</gene>
<dbReference type="PANTHER" id="PTHR34975">
    <property type="entry name" value="SPORE GERMINATION PROTEIN A2"/>
    <property type="match status" value="1"/>
</dbReference>
<keyword evidence="5 8" id="KW-0812">Transmembrane</keyword>
<feature type="transmembrane region" description="Helical" evidence="8">
    <location>
        <begin position="118"/>
        <end position="137"/>
    </location>
</feature>
<evidence type="ECO:0000256" key="3">
    <source>
        <dbReference type="ARBA" id="ARBA00022448"/>
    </source>
</evidence>
<evidence type="ECO:0000313" key="9">
    <source>
        <dbReference type="EMBL" id="MFC5451581.1"/>
    </source>
</evidence>
<name>A0ABW0KFU3_9BACL</name>
<feature type="transmembrane region" description="Helical" evidence="8">
    <location>
        <begin position="299"/>
        <end position="317"/>
    </location>
</feature>
<dbReference type="NCBIfam" id="TIGR00912">
    <property type="entry name" value="2A0309"/>
    <property type="match status" value="1"/>
</dbReference>
<evidence type="ECO:0000256" key="5">
    <source>
        <dbReference type="ARBA" id="ARBA00022692"/>
    </source>
</evidence>
<evidence type="ECO:0000256" key="4">
    <source>
        <dbReference type="ARBA" id="ARBA00022544"/>
    </source>
</evidence>
<evidence type="ECO:0000313" key="10">
    <source>
        <dbReference type="Proteomes" id="UP001596044"/>
    </source>
</evidence>
<reference evidence="10" key="1">
    <citation type="journal article" date="2019" name="Int. J. Syst. Evol. Microbiol.">
        <title>The Global Catalogue of Microorganisms (GCM) 10K type strain sequencing project: providing services to taxonomists for standard genome sequencing and annotation.</title>
        <authorList>
            <consortium name="The Broad Institute Genomics Platform"/>
            <consortium name="The Broad Institute Genome Sequencing Center for Infectious Disease"/>
            <person name="Wu L."/>
            <person name="Ma J."/>
        </authorList>
    </citation>
    <scope>NUCLEOTIDE SEQUENCE [LARGE SCALE GENOMIC DNA]</scope>
    <source>
        <strain evidence="10">KACC 11904</strain>
    </source>
</reference>
<keyword evidence="7 8" id="KW-0472">Membrane</keyword>
<organism evidence="9 10">
    <name type="scientific">Paenibacillus aestuarii</name>
    <dbReference type="NCBI Taxonomy" id="516965"/>
    <lineage>
        <taxon>Bacteria</taxon>
        <taxon>Bacillati</taxon>
        <taxon>Bacillota</taxon>
        <taxon>Bacilli</taxon>
        <taxon>Bacillales</taxon>
        <taxon>Paenibacillaceae</taxon>
        <taxon>Paenibacillus</taxon>
    </lineage>
</organism>
<feature type="transmembrane region" description="Helical" evidence="8">
    <location>
        <begin position="7"/>
        <end position="26"/>
    </location>
</feature>
<evidence type="ECO:0000256" key="7">
    <source>
        <dbReference type="ARBA" id="ARBA00023136"/>
    </source>
</evidence>
<protein>
    <submittedName>
        <fullName evidence="9">GerAB/ArcD/ProY family transporter</fullName>
    </submittedName>
</protein>
<feature type="transmembrane region" description="Helical" evidence="8">
    <location>
        <begin position="38"/>
        <end position="63"/>
    </location>
</feature>
<comment type="similarity">
    <text evidence="2">Belongs to the amino acid-polyamine-organocation (APC) superfamily. Spore germination protein (SGP) (TC 2.A.3.9) family.</text>
</comment>
<feature type="transmembrane region" description="Helical" evidence="8">
    <location>
        <begin position="144"/>
        <end position="161"/>
    </location>
</feature>
<sequence length="359" mass="41258">MKEKLASFHVTILIFMIQTGVVIFSLPRLLAQNLGYNGWLGIVIFTCISTFNIFLISLVHRLGKGTSIFDILENSLPKFVTNTIYFVMISIWSMLGCIVAKQYVIIFQMIAFPTTHPMFFKALVDIIAYLLIIKGIYNISKAATSFFWIVIWMVLLLTFFIHDFEWANLTTFLFKGSTSFLKGGLDCYTAFLGYEIALLLIPFAENHNKFIKAVHIGNLITAISYLLVCFVCFGFFSFGQLTRLKYPLLDLLSYIKLPFIERLENLLYGFFLFSMLITIVMYCWSAIETLQRILPKVKPNWLAVFVLSTTFLIAWIPDVIGKVEKWLQILGYAETCVAFGLPALILFILWIRKGHREHV</sequence>
<dbReference type="EMBL" id="JBHSMJ010000039">
    <property type="protein sequence ID" value="MFC5451581.1"/>
    <property type="molecule type" value="Genomic_DNA"/>
</dbReference>
<proteinExistence type="inferred from homology"/>
<evidence type="ECO:0000256" key="8">
    <source>
        <dbReference type="SAM" id="Phobius"/>
    </source>
</evidence>
<accession>A0ABW0KFU3</accession>
<keyword evidence="3" id="KW-0813">Transport</keyword>
<keyword evidence="4" id="KW-0309">Germination</keyword>
<dbReference type="Pfam" id="PF03845">
    <property type="entry name" value="Spore_permease"/>
    <property type="match status" value="1"/>
</dbReference>